<sequence>MSLAFLAGCHEAPRSAQRPSQPPQPPAATPPAGTPLPATVSPPAPTPAQQGHHRYVGTVKGRRVLVSLDVEPDYPNAQYFHCEGTYYYLNSGQLHALRAEGVWQPTQPLEILTDDGGHWCFTQALGPTLSGVCTSGSGQPLGAISLHESYARAAQYEILTETIHEGRGVRVNGDPDTSSFTRSYLHLLGRDTLRPALARLQCPGPAQRLRGRRKALAAHEGPFTEEGPLVVWLEEDLTVTLNEADLLAYCVEQGVAYGGSGRGYLSHRNYLVDLRTGRPLQLVSQLRPGGLLQLRRLLTLHARRDTAAHLLADYLQGPLLRLPPEGFILQPAGCDAYYGAEDSHDGSSSSFQETISWAELRPLLRPQSPLWRVLQARGL</sequence>
<evidence type="ECO:0000256" key="1">
    <source>
        <dbReference type="SAM" id="MobiDB-lite"/>
    </source>
</evidence>
<dbReference type="EMBL" id="CP094538">
    <property type="protein sequence ID" value="UOE36805.1"/>
    <property type="molecule type" value="Genomic_DNA"/>
</dbReference>
<gene>
    <name evidence="2" type="ORF">MTP16_25345</name>
</gene>
<feature type="region of interest" description="Disordered" evidence="1">
    <location>
        <begin position="11"/>
        <end position="53"/>
    </location>
</feature>
<accession>A0ABY4BJM4</accession>
<evidence type="ECO:0008006" key="4">
    <source>
        <dbReference type="Google" id="ProtNLM"/>
    </source>
</evidence>
<name>A0ABY4BJM4_9BACT</name>
<protein>
    <recommendedName>
        <fullName evidence="4">Lipoprotein</fullName>
    </recommendedName>
</protein>
<keyword evidence="2" id="KW-0614">Plasmid</keyword>
<evidence type="ECO:0000313" key="3">
    <source>
        <dbReference type="Proteomes" id="UP000831390"/>
    </source>
</evidence>
<dbReference type="RefSeq" id="WP_243521021.1">
    <property type="nucleotide sequence ID" value="NZ_CP094538.1"/>
</dbReference>
<reference evidence="2 3" key="1">
    <citation type="submission" date="2022-03" db="EMBL/GenBank/DDBJ databases">
        <title>Hymenobactersp. isolated from the air.</title>
        <authorList>
            <person name="Won M."/>
            <person name="Kwon S.-W."/>
        </authorList>
    </citation>
    <scope>NUCLEOTIDE SEQUENCE [LARGE SCALE GENOMIC DNA]</scope>
    <source>
        <strain evidence="2 3">KACC 22596</strain>
        <plasmid evidence="2 3">unnamed4</plasmid>
    </source>
</reference>
<keyword evidence="3" id="KW-1185">Reference proteome</keyword>
<organism evidence="2 3">
    <name type="scientific">Hymenobacter monticola</name>
    <dbReference type="NCBI Taxonomy" id="1705399"/>
    <lineage>
        <taxon>Bacteria</taxon>
        <taxon>Pseudomonadati</taxon>
        <taxon>Bacteroidota</taxon>
        <taxon>Cytophagia</taxon>
        <taxon>Cytophagales</taxon>
        <taxon>Hymenobacteraceae</taxon>
        <taxon>Hymenobacter</taxon>
    </lineage>
</organism>
<geneLocation type="plasmid" evidence="2 3">
    <name>unnamed4</name>
</geneLocation>
<feature type="compositionally biased region" description="Pro residues" evidence="1">
    <location>
        <begin position="20"/>
        <end position="46"/>
    </location>
</feature>
<dbReference type="Proteomes" id="UP000831390">
    <property type="component" value="Plasmid unnamed4"/>
</dbReference>
<evidence type="ECO:0000313" key="2">
    <source>
        <dbReference type="EMBL" id="UOE36805.1"/>
    </source>
</evidence>
<proteinExistence type="predicted"/>